<dbReference type="NCBIfam" id="TIGR00250">
    <property type="entry name" value="RNAse_H_YqgF"/>
    <property type="match status" value="1"/>
</dbReference>
<accession>A0ABV0EEZ8</accession>
<keyword evidence="3 5" id="KW-0540">Nuclease</keyword>
<reference evidence="7 8" key="1">
    <citation type="submission" date="2024-02" db="EMBL/GenBank/DDBJ databases">
        <title>New thermophilic sulfur-oxidizing bacteria from a hot springs of the Uzon caldera (Kamchatka, Russia).</title>
        <authorList>
            <person name="Dukat A.M."/>
            <person name="Elcheninov A.G."/>
            <person name="Frolov E.N."/>
        </authorList>
    </citation>
    <scope>NUCLEOTIDE SEQUENCE [LARGE SCALE GENOMIC DNA]</scope>
    <source>
        <strain evidence="7 8">AK1</strain>
    </source>
</reference>
<dbReference type="Pfam" id="PF03652">
    <property type="entry name" value="RuvX"/>
    <property type="match status" value="1"/>
</dbReference>
<sequence>MPESPQRGTVLAFDFGSKRIGVAVGELELRLAHPLATLPGEPREARFLAIGELVREWQPVLFVVGLPRHLDGSEHAFAGRCRRFARQLEGRFGIPAVLVDERLSSRAAQEDLIDSGIKRGRSRAVLDQAAARHILQRFFDEPKPRAA</sequence>
<keyword evidence="1 5" id="KW-0963">Cytoplasm</keyword>
<dbReference type="PANTHER" id="PTHR33317">
    <property type="entry name" value="POLYNUCLEOTIDYL TRANSFERASE, RIBONUCLEASE H-LIKE SUPERFAMILY PROTEIN"/>
    <property type="match status" value="1"/>
</dbReference>
<organism evidence="7 8">
    <name type="scientific">Thiobacter aerophilum</name>
    <dbReference type="NCBI Taxonomy" id="3121275"/>
    <lineage>
        <taxon>Bacteria</taxon>
        <taxon>Pseudomonadati</taxon>
        <taxon>Pseudomonadota</taxon>
        <taxon>Betaproteobacteria</taxon>
        <taxon>Burkholderiales</taxon>
        <taxon>Thiobacteraceae</taxon>
        <taxon>Thiobacter</taxon>
    </lineage>
</organism>
<keyword evidence="4 5" id="KW-0378">Hydrolase</keyword>
<name>A0ABV0EEZ8_9BURK</name>
<dbReference type="SUPFAM" id="SSF53098">
    <property type="entry name" value="Ribonuclease H-like"/>
    <property type="match status" value="1"/>
</dbReference>
<evidence type="ECO:0000256" key="2">
    <source>
        <dbReference type="ARBA" id="ARBA00022517"/>
    </source>
</evidence>
<dbReference type="Gene3D" id="3.30.420.140">
    <property type="entry name" value="YqgF/RNase H-like domain"/>
    <property type="match status" value="1"/>
</dbReference>
<dbReference type="InterPro" id="IPR012337">
    <property type="entry name" value="RNaseH-like_sf"/>
</dbReference>
<dbReference type="EMBL" id="JBAJEX010000006">
    <property type="protein sequence ID" value="MEO1767241.1"/>
    <property type="molecule type" value="Genomic_DNA"/>
</dbReference>
<evidence type="ECO:0000259" key="6">
    <source>
        <dbReference type="SMART" id="SM00732"/>
    </source>
</evidence>
<dbReference type="InterPro" id="IPR006641">
    <property type="entry name" value="YqgF/RNaseH-like_dom"/>
</dbReference>
<evidence type="ECO:0000313" key="7">
    <source>
        <dbReference type="EMBL" id="MEO1767241.1"/>
    </source>
</evidence>
<dbReference type="InterPro" id="IPR037027">
    <property type="entry name" value="YqgF/RNaseH-like_dom_sf"/>
</dbReference>
<proteinExistence type="inferred from homology"/>
<keyword evidence="8" id="KW-1185">Reference proteome</keyword>
<feature type="domain" description="YqgF/RNase H-like" evidence="6">
    <location>
        <begin position="8"/>
        <end position="108"/>
    </location>
</feature>
<comment type="subcellular location">
    <subcellularLocation>
        <location evidence="5">Cytoplasm</location>
    </subcellularLocation>
</comment>
<dbReference type="CDD" id="cd16964">
    <property type="entry name" value="YqgF"/>
    <property type="match status" value="1"/>
</dbReference>
<keyword evidence="2 5" id="KW-0690">Ribosome biogenesis</keyword>
<evidence type="ECO:0000256" key="3">
    <source>
        <dbReference type="ARBA" id="ARBA00022722"/>
    </source>
</evidence>
<evidence type="ECO:0000256" key="5">
    <source>
        <dbReference type="HAMAP-Rule" id="MF_00651"/>
    </source>
</evidence>
<comment type="function">
    <text evidence="5">Could be a nuclease involved in processing of the 5'-end of pre-16S rRNA.</text>
</comment>
<comment type="caution">
    <text evidence="7">The sequence shown here is derived from an EMBL/GenBank/DDBJ whole genome shotgun (WGS) entry which is preliminary data.</text>
</comment>
<comment type="similarity">
    <text evidence="5">Belongs to the YqgF HJR family.</text>
</comment>
<dbReference type="InterPro" id="IPR005227">
    <property type="entry name" value="YqgF"/>
</dbReference>
<dbReference type="RefSeq" id="WP_347308355.1">
    <property type="nucleotide sequence ID" value="NZ_JBAJEX010000006.1"/>
</dbReference>
<dbReference type="HAMAP" id="MF_00651">
    <property type="entry name" value="Nuclease_YqgF"/>
    <property type="match status" value="1"/>
</dbReference>
<evidence type="ECO:0000256" key="1">
    <source>
        <dbReference type="ARBA" id="ARBA00022490"/>
    </source>
</evidence>
<dbReference type="EC" id="3.1.-.-" evidence="5"/>
<dbReference type="Proteomes" id="UP001482231">
    <property type="component" value="Unassembled WGS sequence"/>
</dbReference>
<protein>
    <recommendedName>
        <fullName evidence="5">Putative pre-16S rRNA nuclease</fullName>
        <ecNumber evidence="5">3.1.-.-</ecNumber>
    </recommendedName>
</protein>
<dbReference type="PANTHER" id="PTHR33317:SF4">
    <property type="entry name" value="POLYNUCLEOTIDYL TRANSFERASE, RIBONUCLEASE H-LIKE SUPERFAMILY PROTEIN"/>
    <property type="match status" value="1"/>
</dbReference>
<gene>
    <name evidence="7" type="primary">ruvX</name>
    <name evidence="7" type="ORF">V6E02_08460</name>
</gene>
<evidence type="ECO:0000313" key="8">
    <source>
        <dbReference type="Proteomes" id="UP001482231"/>
    </source>
</evidence>
<evidence type="ECO:0000256" key="4">
    <source>
        <dbReference type="ARBA" id="ARBA00022801"/>
    </source>
</evidence>
<dbReference type="SMART" id="SM00732">
    <property type="entry name" value="YqgFc"/>
    <property type="match status" value="1"/>
</dbReference>